<dbReference type="EMBL" id="JAWDGP010002226">
    <property type="protein sequence ID" value="KAK3784654.1"/>
    <property type="molecule type" value="Genomic_DNA"/>
</dbReference>
<protein>
    <submittedName>
        <fullName evidence="2">Uncharacterized protein</fullName>
    </submittedName>
</protein>
<keyword evidence="3" id="KW-1185">Reference proteome</keyword>
<dbReference type="AlphaFoldDB" id="A0AAE1AB47"/>
<feature type="coiled-coil region" evidence="1">
    <location>
        <begin position="35"/>
        <end position="62"/>
    </location>
</feature>
<evidence type="ECO:0000256" key="1">
    <source>
        <dbReference type="SAM" id="Coils"/>
    </source>
</evidence>
<gene>
    <name evidence="2" type="ORF">RRG08_003459</name>
</gene>
<proteinExistence type="predicted"/>
<comment type="caution">
    <text evidence="2">The sequence shown here is derived from an EMBL/GenBank/DDBJ whole genome shotgun (WGS) entry which is preliminary data.</text>
</comment>
<accession>A0AAE1AB47</accession>
<name>A0AAE1AB47_9GAST</name>
<reference evidence="2" key="1">
    <citation type="journal article" date="2023" name="G3 (Bethesda)">
        <title>A reference genome for the long-term kleptoplast-retaining sea slug Elysia crispata morphotype clarki.</title>
        <authorList>
            <person name="Eastman K.E."/>
            <person name="Pendleton A.L."/>
            <person name="Shaikh M.A."/>
            <person name="Suttiyut T."/>
            <person name="Ogas R."/>
            <person name="Tomko P."/>
            <person name="Gavelis G."/>
            <person name="Widhalm J.R."/>
            <person name="Wisecaver J.H."/>
        </authorList>
    </citation>
    <scope>NUCLEOTIDE SEQUENCE</scope>
    <source>
        <strain evidence="2">ECLA1</strain>
    </source>
</reference>
<keyword evidence="1" id="KW-0175">Coiled coil</keyword>
<sequence length="246" mass="27037">MAAAGNKSNDVLKKLSDGKTLCSEMNNASSHDAMILHLESTKQNLVAQNQRAQNEMKKRLHKYVQKKRIIMRERLASQQEQTEDSEYAPSIVRPATGATGCSSVGRRSISSVFSGSSSVRLPSILAWSLGSSGERDASPSSMSKHHRVVRLKRHESLNFQLLSSKVYEFCSLMDTERNGTDGFFITSAKRHIAFNESKTHSRVTIGCLSTAQSRKASANRNQRSGNAVFRRRQLVPPAAVAAAVAT</sequence>
<evidence type="ECO:0000313" key="3">
    <source>
        <dbReference type="Proteomes" id="UP001283361"/>
    </source>
</evidence>
<organism evidence="2 3">
    <name type="scientific">Elysia crispata</name>
    <name type="common">lettuce slug</name>
    <dbReference type="NCBI Taxonomy" id="231223"/>
    <lineage>
        <taxon>Eukaryota</taxon>
        <taxon>Metazoa</taxon>
        <taxon>Spiralia</taxon>
        <taxon>Lophotrochozoa</taxon>
        <taxon>Mollusca</taxon>
        <taxon>Gastropoda</taxon>
        <taxon>Heterobranchia</taxon>
        <taxon>Euthyneura</taxon>
        <taxon>Panpulmonata</taxon>
        <taxon>Sacoglossa</taxon>
        <taxon>Placobranchoidea</taxon>
        <taxon>Plakobranchidae</taxon>
        <taxon>Elysia</taxon>
    </lineage>
</organism>
<evidence type="ECO:0000313" key="2">
    <source>
        <dbReference type="EMBL" id="KAK3784654.1"/>
    </source>
</evidence>
<dbReference type="Proteomes" id="UP001283361">
    <property type="component" value="Unassembled WGS sequence"/>
</dbReference>